<keyword evidence="1" id="KW-0812">Transmembrane</keyword>
<gene>
    <name evidence="3" type="ORF">CFR72_11775</name>
    <name evidence="2" type="ORF">NO263_05350</name>
</gene>
<comment type="caution">
    <text evidence="3">The sequence shown here is derived from an EMBL/GenBank/DDBJ whole genome shotgun (WGS) entry which is preliminary data.</text>
</comment>
<organism evidence="3 4">
    <name type="scientific">Gluconacetobacter entanii</name>
    <dbReference type="NCBI Taxonomy" id="108528"/>
    <lineage>
        <taxon>Bacteria</taxon>
        <taxon>Pseudomonadati</taxon>
        <taxon>Pseudomonadota</taxon>
        <taxon>Alphaproteobacteria</taxon>
        <taxon>Acetobacterales</taxon>
        <taxon>Acetobacteraceae</taxon>
        <taxon>Gluconacetobacter</taxon>
    </lineage>
</organism>
<dbReference type="InterPro" id="IPR021320">
    <property type="entry name" value="DUF2905"/>
</dbReference>
<evidence type="ECO:0000313" key="4">
    <source>
        <dbReference type="Proteomes" id="UP000248301"/>
    </source>
</evidence>
<dbReference type="EMBL" id="JANGSQ010000093">
    <property type="protein sequence ID" value="MCW4590004.1"/>
    <property type="molecule type" value="Genomic_DNA"/>
</dbReference>
<name>A0A318PPV9_9PROT</name>
<keyword evidence="1" id="KW-1133">Transmembrane helix</keyword>
<dbReference type="EMBL" id="NKUF01000029">
    <property type="protein sequence ID" value="PYD62581.1"/>
    <property type="molecule type" value="Genomic_DNA"/>
</dbReference>
<proteinExistence type="predicted"/>
<keyword evidence="5" id="KW-1185">Reference proteome</keyword>
<reference evidence="3 4" key="1">
    <citation type="submission" date="2017-07" db="EMBL/GenBank/DDBJ databases">
        <title>A draft genome sequence of Gluconacetobacter entanii LTH 4560.</title>
        <authorList>
            <person name="Skraban J."/>
            <person name="Cleenwerck I."/>
            <person name="Vandamme P."/>
            <person name="Trcek J."/>
        </authorList>
    </citation>
    <scope>NUCLEOTIDE SEQUENCE [LARGE SCALE GENOMIC DNA]</scope>
    <source>
        <strain evidence="3 4">LTH 4560</strain>
    </source>
</reference>
<keyword evidence="1" id="KW-0472">Membrane</keyword>
<dbReference type="PANTHER" id="PTHR36443:SF1">
    <property type="entry name" value="BSR5223 PROTEIN"/>
    <property type="match status" value="1"/>
</dbReference>
<dbReference type="OrthoDB" id="9811610at2"/>
<accession>A0A318PPV9</accession>
<evidence type="ECO:0000313" key="5">
    <source>
        <dbReference type="Proteomes" id="UP001526337"/>
    </source>
</evidence>
<sequence>MPRLLIAAGLLLVLAGILWPFLSRLPIGRLPGDILIQRQNFTFYAPITTCLLLGGAVSLIMWMIRR</sequence>
<dbReference type="PANTHER" id="PTHR36443">
    <property type="entry name" value="BSR5223 PROTEIN"/>
    <property type="match status" value="1"/>
</dbReference>
<evidence type="ECO:0000256" key="1">
    <source>
        <dbReference type="SAM" id="Phobius"/>
    </source>
</evidence>
<dbReference type="Pfam" id="PF11146">
    <property type="entry name" value="DUF2905"/>
    <property type="match status" value="1"/>
</dbReference>
<dbReference type="Proteomes" id="UP001526337">
    <property type="component" value="Unassembled WGS sequence"/>
</dbReference>
<evidence type="ECO:0000313" key="2">
    <source>
        <dbReference type="EMBL" id="MCW4590004.1"/>
    </source>
</evidence>
<reference evidence="2 5" key="2">
    <citation type="submission" date="2022-07" db="EMBL/GenBank/DDBJ databases">
        <title>Genome stability of Gluconacetobacter entanii AV429.</title>
        <authorList>
            <person name="Trcek J."/>
            <person name="Cepec E."/>
        </authorList>
    </citation>
    <scope>NUCLEOTIDE SEQUENCE [LARGE SCALE GENOMIC DNA]</scope>
    <source>
        <strain evidence="2 5">AV429_2022</strain>
    </source>
</reference>
<feature type="transmembrane region" description="Helical" evidence="1">
    <location>
        <begin position="43"/>
        <end position="64"/>
    </location>
</feature>
<dbReference type="RefSeq" id="WP_110914145.1">
    <property type="nucleotide sequence ID" value="NZ_JABJWD010000069.1"/>
</dbReference>
<dbReference type="AlphaFoldDB" id="A0A318PPV9"/>
<evidence type="ECO:0000313" key="3">
    <source>
        <dbReference type="EMBL" id="PYD62581.1"/>
    </source>
</evidence>
<dbReference type="Proteomes" id="UP000248301">
    <property type="component" value="Unassembled WGS sequence"/>
</dbReference>
<protein>
    <submittedName>
        <fullName evidence="2">DUF2905 domain-containing protein</fullName>
    </submittedName>
</protein>